<dbReference type="InterPro" id="IPR018494">
    <property type="entry name" value="Oxysterol-bd_CS"/>
</dbReference>
<organism evidence="13 14">
    <name type="scientific">Scheffersomyces spartinae</name>
    <dbReference type="NCBI Taxonomy" id="45513"/>
    <lineage>
        <taxon>Eukaryota</taxon>
        <taxon>Fungi</taxon>
        <taxon>Dikarya</taxon>
        <taxon>Ascomycota</taxon>
        <taxon>Saccharomycotina</taxon>
        <taxon>Pichiomycetes</taxon>
        <taxon>Debaryomycetaceae</taxon>
        <taxon>Scheffersomyces</taxon>
    </lineage>
</organism>
<dbReference type="GO" id="GO:0032934">
    <property type="term" value="F:sterol binding"/>
    <property type="evidence" value="ECO:0007669"/>
    <property type="project" value="TreeGrafter"/>
</dbReference>
<dbReference type="Pfam" id="PF12796">
    <property type="entry name" value="Ank_2"/>
    <property type="match status" value="1"/>
</dbReference>
<dbReference type="GO" id="GO:0005829">
    <property type="term" value="C:cytosol"/>
    <property type="evidence" value="ECO:0007669"/>
    <property type="project" value="TreeGrafter"/>
</dbReference>
<feature type="compositionally biased region" description="Basic and acidic residues" evidence="11">
    <location>
        <begin position="430"/>
        <end position="442"/>
    </location>
</feature>
<feature type="repeat" description="ANK" evidence="8">
    <location>
        <begin position="187"/>
        <end position="219"/>
    </location>
</feature>
<proteinExistence type="inferred from homology"/>
<evidence type="ECO:0000256" key="3">
    <source>
        <dbReference type="ARBA" id="ARBA00022553"/>
    </source>
</evidence>
<evidence type="ECO:0000256" key="8">
    <source>
        <dbReference type="PROSITE-ProRule" id="PRU00023"/>
    </source>
</evidence>
<dbReference type="PANTHER" id="PTHR10972">
    <property type="entry name" value="OXYSTEROL-BINDING PROTEIN-RELATED"/>
    <property type="match status" value="1"/>
</dbReference>
<feature type="domain" description="PH" evidence="12">
    <location>
        <begin position="264"/>
        <end position="360"/>
    </location>
</feature>
<evidence type="ECO:0000256" key="10">
    <source>
        <dbReference type="SAM" id="Coils"/>
    </source>
</evidence>
<evidence type="ECO:0000256" key="2">
    <source>
        <dbReference type="ARBA" id="ARBA00022448"/>
    </source>
</evidence>
<dbReference type="FunFam" id="2.40.160.120:FF:000001">
    <property type="entry name" value="Oxysterol-binding protein"/>
    <property type="match status" value="1"/>
</dbReference>
<evidence type="ECO:0000313" key="13">
    <source>
        <dbReference type="EMBL" id="KAG7192973.1"/>
    </source>
</evidence>
<dbReference type="InterPro" id="IPR036770">
    <property type="entry name" value="Ankyrin_rpt-contain_sf"/>
</dbReference>
<dbReference type="PANTHER" id="PTHR10972:SF205">
    <property type="entry name" value="OXYSTEROL-BINDING PROTEIN 1"/>
    <property type="match status" value="1"/>
</dbReference>
<keyword evidence="3" id="KW-0597">Phosphoprotein</keyword>
<feature type="region of interest" description="Disordered" evidence="11">
    <location>
        <begin position="372"/>
        <end position="484"/>
    </location>
</feature>
<dbReference type="InterPro" id="IPR002110">
    <property type="entry name" value="Ankyrin_rpt"/>
</dbReference>
<dbReference type="RefSeq" id="XP_043048522.1">
    <property type="nucleotide sequence ID" value="XM_043191890.1"/>
</dbReference>
<keyword evidence="7" id="KW-0446">Lipid-binding</keyword>
<dbReference type="GO" id="GO:0034727">
    <property type="term" value="P:piecemeal microautophagy of the nucleus"/>
    <property type="evidence" value="ECO:0007669"/>
    <property type="project" value="TreeGrafter"/>
</dbReference>
<sequence>MSANQVSTSLMRLKLLDALRSGDSKRIDKLVEDLSVEVTMQNSEILGLRETILHYAVQVSPLSTIKYIVESVDKFPFVDINSQDKEGNTPLHLAAASSRLEVVRYLLSLPNINDTILNGNKEQPVEMCKDLNIAQVMQYERAKFVETLALSLREYFINRDYQELEKLLVGNLRAAELLDINGADPETGNTVLHEFISKNDLEMCKWILKHGGDPFRRDKKGCLPSDLVDPKNEPLRKLLQSASKEQTMMDPVQNSQNSGKAGVIPTYKGYLRKWTNFAGGYKLRYFVLDSNGILSYYTDQDDTSNACRGSINLGYATLHLDSSEKLKFEIIGKNGIRLHLKANHATETNRWVWNLQNAITISKDNIKRRLRGSIVDEQPDTPGSSNSPEALTGNAGNNNVAIPSYTVTETSSIEDSKHYVPSNLGNAPDDEPKRKLSLESKTKKLLRIPRRMKRRSHKRISSVGSTGSFEDDSAPPSRSNSLTRISFENRSVTSLTDSIKYRNFDDQEDLENFDNDVDEDEDSSSETEIYSKRSGITDSVSGVTADDSELAFTIKRSIDMEIAGFVDLITKLSHVKKEDPEDAEFCEVGLNTMNTISDLLSKYNKLVSTREKRTLVKLERQLEINKLWEQSIRQLESEFQSREEKLAAYEGQRKQLKKIIKSGSLNKVPQVLSLEGQAPESADISSLANGEAIRRASIASIAGGDTALEDELEEILEDSEDEFFDADELIDDNDEVQGEKPELDEQDTLTRTTVAEKPDLETVHEKKEAELKFTLGTSEAELAISGEIEISKESEARGYITVANGGLKVVNEPQLKKKLLIEKEDSYNGYENPPRTKLLLDEDDRPKVGLWGVVKSMIGKDMTRMTLPVSFNEPTSLLQRLAEDIEYSTLLDTAAGYDDSTLRMIYVAAFAASEYASTIDRIAKPFNPLLGETFEYCRPDKNYRLITEQVSHHPPISACHVESVKWDYYGENAVDSKFRGRLFDFKHLGKMFCVMRPDNGVIDENGKKVTEELYSWKKVNTAVVGIMIGNPTVDNYGAMHVTNHTTGDVMVVDMKQRGWRASSAYQLSGQACDSSGKAHWAMAGHWNSKIFAKHIKDMKVTGEASNIIDEGGNSTDPYGGKKFLVWQCAPRPKVPFNLTAFATTLNGIDDALRPWLPPTDTRLRPDQRAMEDGKYDFAADEKNRVEVKQRKARKEREIAKKVYRPNWFVKRRHPVTGDAFWEFNHTYWNRRAQKDLADSGDIF</sequence>
<dbReference type="Pfam" id="PF00023">
    <property type="entry name" value="Ank"/>
    <property type="match status" value="1"/>
</dbReference>
<comment type="caution">
    <text evidence="13">The sequence shown here is derived from an EMBL/GenBank/DDBJ whole genome shotgun (WGS) entry which is preliminary data.</text>
</comment>
<dbReference type="GO" id="GO:0120009">
    <property type="term" value="P:intermembrane lipid transfer"/>
    <property type="evidence" value="ECO:0007669"/>
    <property type="project" value="UniProtKB-ARBA"/>
</dbReference>
<dbReference type="OrthoDB" id="1854502at2759"/>
<evidence type="ECO:0000256" key="7">
    <source>
        <dbReference type="ARBA" id="ARBA00023121"/>
    </source>
</evidence>
<protein>
    <recommendedName>
        <fullName evidence="12">PH domain-containing protein</fullName>
    </recommendedName>
</protein>
<dbReference type="InterPro" id="IPR037239">
    <property type="entry name" value="OSBP_sf"/>
</dbReference>
<keyword evidence="14" id="KW-1185">Reference proteome</keyword>
<dbReference type="GO" id="GO:0005886">
    <property type="term" value="C:plasma membrane"/>
    <property type="evidence" value="ECO:0007669"/>
    <property type="project" value="TreeGrafter"/>
</dbReference>
<feature type="compositionally biased region" description="Acidic residues" evidence="11">
    <location>
        <begin position="510"/>
        <end position="525"/>
    </location>
</feature>
<dbReference type="Gene3D" id="1.25.40.20">
    <property type="entry name" value="Ankyrin repeat-containing domain"/>
    <property type="match status" value="2"/>
</dbReference>
<dbReference type="Gene3D" id="2.30.29.30">
    <property type="entry name" value="Pleckstrin-homology domain (PH domain)/Phosphotyrosine-binding domain (PTB)"/>
    <property type="match status" value="1"/>
</dbReference>
<dbReference type="PROSITE" id="PS50088">
    <property type="entry name" value="ANK_REPEAT"/>
    <property type="match status" value="2"/>
</dbReference>
<dbReference type="SUPFAM" id="SSF50729">
    <property type="entry name" value="PH domain-like"/>
    <property type="match status" value="1"/>
</dbReference>
<dbReference type="Gene3D" id="3.30.70.3490">
    <property type="match status" value="1"/>
</dbReference>
<feature type="compositionally biased region" description="Polar residues" evidence="11">
    <location>
        <begin position="381"/>
        <end position="413"/>
    </location>
</feature>
<dbReference type="PROSITE" id="PS01013">
    <property type="entry name" value="OSBP"/>
    <property type="match status" value="1"/>
</dbReference>
<dbReference type="InterPro" id="IPR000648">
    <property type="entry name" value="Oxysterol-bd"/>
</dbReference>
<accession>A0A9P8AHX4</accession>
<dbReference type="GeneID" id="66114455"/>
<keyword evidence="6" id="KW-0445">Lipid transport</keyword>
<dbReference type="Pfam" id="PF01237">
    <property type="entry name" value="Oxysterol_BP"/>
    <property type="match status" value="1"/>
</dbReference>
<dbReference type="PROSITE" id="PS50003">
    <property type="entry name" value="PH_DOMAIN"/>
    <property type="match status" value="1"/>
</dbReference>
<evidence type="ECO:0000313" key="14">
    <source>
        <dbReference type="Proteomes" id="UP000790833"/>
    </source>
</evidence>
<feature type="repeat" description="ANK" evidence="8">
    <location>
        <begin position="86"/>
        <end position="108"/>
    </location>
</feature>
<evidence type="ECO:0000256" key="6">
    <source>
        <dbReference type="ARBA" id="ARBA00023055"/>
    </source>
</evidence>
<dbReference type="SUPFAM" id="SSF48403">
    <property type="entry name" value="Ankyrin repeat"/>
    <property type="match status" value="1"/>
</dbReference>
<feature type="coiled-coil region" evidence="10">
    <location>
        <begin position="618"/>
        <end position="652"/>
    </location>
</feature>
<keyword evidence="5 8" id="KW-0040">ANK repeat</keyword>
<dbReference type="InterPro" id="IPR011993">
    <property type="entry name" value="PH-like_dom_sf"/>
</dbReference>
<name>A0A9P8AHX4_9ASCO</name>
<keyword evidence="10" id="KW-0175">Coiled coil</keyword>
<feature type="compositionally biased region" description="Basic residues" evidence="11">
    <location>
        <begin position="443"/>
        <end position="460"/>
    </location>
</feature>
<reference evidence="13" key="1">
    <citation type="submission" date="2021-03" db="EMBL/GenBank/DDBJ databases">
        <authorList>
            <person name="Palmer J.M."/>
        </authorList>
    </citation>
    <scope>NUCLEOTIDE SEQUENCE</scope>
    <source>
        <strain evidence="13">ARV_011</strain>
    </source>
</reference>
<evidence type="ECO:0000256" key="4">
    <source>
        <dbReference type="ARBA" id="ARBA00022737"/>
    </source>
</evidence>
<dbReference type="InterPro" id="IPR001849">
    <property type="entry name" value="PH_domain"/>
</dbReference>
<dbReference type="GO" id="GO:0097038">
    <property type="term" value="C:perinuclear endoplasmic reticulum"/>
    <property type="evidence" value="ECO:0007669"/>
    <property type="project" value="TreeGrafter"/>
</dbReference>
<keyword evidence="4" id="KW-0677">Repeat</keyword>
<dbReference type="Gene3D" id="2.40.160.120">
    <property type="match status" value="1"/>
</dbReference>
<keyword evidence="2" id="KW-0813">Transport</keyword>
<dbReference type="GO" id="GO:0005635">
    <property type="term" value="C:nuclear envelope"/>
    <property type="evidence" value="ECO:0007669"/>
    <property type="project" value="TreeGrafter"/>
</dbReference>
<feature type="region of interest" description="Disordered" evidence="11">
    <location>
        <begin position="510"/>
        <end position="530"/>
    </location>
</feature>
<dbReference type="GO" id="GO:0030011">
    <property type="term" value="P:maintenance of cell polarity"/>
    <property type="evidence" value="ECO:0007669"/>
    <property type="project" value="TreeGrafter"/>
</dbReference>
<dbReference type="EMBL" id="JAHMUF010000014">
    <property type="protein sequence ID" value="KAG7192973.1"/>
    <property type="molecule type" value="Genomic_DNA"/>
</dbReference>
<dbReference type="FunFam" id="2.30.29.30:FF:000061">
    <property type="entry name" value="Oxysterol binding protein 1"/>
    <property type="match status" value="1"/>
</dbReference>
<dbReference type="AlphaFoldDB" id="A0A9P8AHX4"/>
<dbReference type="SUPFAM" id="SSF144000">
    <property type="entry name" value="Oxysterol-binding protein-like"/>
    <property type="match status" value="1"/>
</dbReference>
<dbReference type="GO" id="GO:0006887">
    <property type="term" value="P:exocytosis"/>
    <property type="evidence" value="ECO:0007669"/>
    <property type="project" value="TreeGrafter"/>
</dbReference>
<evidence type="ECO:0000256" key="9">
    <source>
        <dbReference type="RuleBase" id="RU003844"/>
    </source>
</evidence>
<evidence type="ECO:0000259" key="12">
    <source>
        <dbReference type="PROSITE" id="PS50003"/>
    </source>
</evidence>
<dbReference type="Proteomes" id="UP000790833">
    <property type="component" value="Unassembled WGS sequence"/>
</dbReference>
<dbReference type="Pfam" id="PF00169">
    <property type="entry name" value="PH"/>
    <property type="match status" value="1"/>
</dbReference>
<gene>
    <name evidence="13" type="ORF">KQ657_001081</name>
</gene>
<evidence type="ECO:0000256" key="1">
    <source>
        <dbReference type="ARBA" id="ARBA00008842"/>
    </source>
</evidence>
<comment type="similarity">
    <text evidence="1 9">Belongs to the OSBP family.</text>
</comment>
<dbReference type="PROSITE" id="PS50297">
    <property type="entry name" value="ANK_REP_REGION"/>
    <property type="match status" value="1"/>
</dbReference>
<dbReference type="GO" id="GO:0006897">
    <property type="term" value="P:endocytosis"/>
    <property type="evidence" value="ECO:0007669"/>
    <property type="project" value="TreeGrafter"/>
</dbReference>
<dbReference type="SMART" id="SM00233">
    <property type="entry name" value="PH"/>
    <property type="match status" value="1"/>
</dbReference>
<evidence type="ECO:0000256" key="5">
    <source>
        <dbReference type="ARBA" id="ARBA00023043"/>
    </source>
</evidence>
<dbReference type="SMART" id="SM00248">
    <property type="entry name" value="ANK"/>
    <property type="match status" value="3"/>
</dbReference>
<evidence type="ECO:0000256" key="11">
    <source>
        <dbReference type="SAM" id="MobiDB-lite"/>
    </source>
</evidence>